<dbReference type="GO" id="GO:0005524">
    <property type="term" value="F:ATP binding"/>
    <property type="evidence" value="ECO:0007669"/>
    <property type="project" value="UniProtKB-KW"/>
</dbReference>
<protein>
    <recommendedName>
        <fullName evidence="5">Actin-like ATPase domain-containing protein</fullName>
    </recommendedName>
</protein>
<dbReference type="Pfam" id="PF00012">
    <property type="entry name" value="HSP70"/>
    <property type="match status" value="1"/>
</dbReference>
<proteinExistence type="predicted"/>
<dbReference type="Gene3D" id="3.30.420.40">
    <property type="match status" value="2"/>
</dbReference>
<evidence type="ECO:0000256" key="1">
    <source>
        <dbReference type="ARBA" id="ARBA00022741"/>
    </source>
</evidence>
<evidence type="ECO:0000256" key="2">
    <source>
        <dbReference type="ARBA" id="ARBA00022840"/>
    </source>
</evidence>
<organism evidence="3 4">
    <name type="scientific">Lasiosphaeria ovina</name>
    <dbReference type="NCBI Taxonomy" id="92902"/>
    <lineage>
        <taxon>Eukaryota</taxon>
        <taxon>Fungi</taxon>
        <taxon>Dikarya</taxon>
        <taxon>Ascomycota</taxon>
        <taxon>Pezizomycotina</taxon>
        <taxon>Sordariomycetes</taxon>
        <taxon>Sordariomycetidae</taxon>
        <taxon>Sordariales</taxon>
        <taxon>Lasiosphaeriaceae</taxon>
        <taxon>Lasiosphaeria</taxon>
    </lineage>
</organism>
<sequence>MADTQRDRQSGATADVLKIIIGVDYGTTFTGVSFVTSDKTNVDDIDVIRTWPGDGGPVEGNWKTPTVIAYGSENNNEGRNRWGYEVRRGMEACSWTKLLLDTSAETAEFDDPSLREATGSALFHLPPGKDAQMVCQDFLVEVYRFVVNNLRMRMTPEVFKRTPMECYLTIPAIWTDKARSATLEAAKAAGFGSRKIDSIYMIPEPEAAAIAALRKDLRPGSVNAVNAGDNLLVVDCGGGTVDITSYTVRKTLPTIEFDEICVGVGGKCGSTYIDRKFLQLMAVRFGKSFEKVPPKRRGPGSQFMASFERVKQSFGTSGRNAFEADRFDIHPIDMLGTFNTKQYDEDEATVFLTKQDMMDLFNPAVKEIVGLVSRQVRYASDIRGKKINLVVLVGGFGNSDYLKKALDKWCARNGKIKCIRPDFCQSAVVRGAAIRGLEGTTPTVLICRRHYGISYGRPFRSGIDDQKNAYFHWGEKHCKGWMKWIVSKGIELTTSTFEQSRLERTWSLRDSFAIGLELYSCTLDSPPERIEDPSVVQIGKVRMDFTNVDMSKFDKRPGPHGTEYRLKFKICMEFRSDEGVLKCFCLSQGQKIGVTTIDFTESSG</sequence>
<keyword evidence="2" id="KW-0067">ATP-binding</keyword>
<evidence type="ECO:0008006" key="5">
    <source>
        <dbReference type="Google" id="ProtNLM"/>
    </source>
</evidence>
<reference evidence="3" key="1">
    <citation type="journal article" date="2023" name="Mol. Phylogenet. Evol.">
        <title>Genome-scale phylogeny and comparative genomics of the fungal order Sordariales.</title>
        <authorList>
            <person name="Hensen N."/>
            <person name="Bonometti L."/>
            <person name="Westerberg I."/>
            <person name="Brannstrom I.O."/>
            <person name="Guillou S."/>
            <person name="Cros-Aarteil S."/>
            <person name="Calhoun S."/>
            <person name="Haridas S."/>
            <person name="Kuo A."/>
            <person name="Mondo S."/>
            <person name="Pangilinan J."/>
            <person name="Riley R."/>
            <person name="LaButti K."/>
            <person name="Andreopoulos B."/>
            <person name="Lipzen A."/>
            <person name="Chen C."/>
            <person name="Yan M."/>
            <person name="Daum C."/>
            <person name="Ng V."/>
            <person name="Clum A."/>
            <person name="Steindorff A."/>
            <person name="Ohm R.A."/>
            <person name="Martin F."/>
            <person name="Silar P."/>
            <person name="Natvig D.O."/>
            <person name="Lalanne C."/>
            <person name="Gautier V."/>
            <person name="Ament-Velasquez S.L."/>
            <person name="Kruys A."/>
            <person name="Hutchinson M.I."/>
            <person name="Powell A.J."/>
            <person name="Barry K."/>
            <person name="Miller A.N."/>
            <person name="Grigoriev I.V."/>
            <person name="Debuchy R."/>
            <person name="Gladieux P."/>
            <person name="Hiltunen Thoren M."/>
            <person name="Johannesson H."/>
        </authorList>
    </citation>
    <scope>NUCLEOTIDE SEQUENCE</scope>
    <source>
        <strain evidence="3">CBS 958.72</strain>
    </source>
</reference>
<accession>A0AAE0N808</accession>
<dbReference type="Proteomes" id="UP001287356">
    <property type="component" value="Unassembled WGS sequence"/>
</dbReference>
<dbReference type="AlphaFoldDB" id="A0AAE0N808"/>
<evidence type="ECO:0000313" key="3">
    <source>
        <dbReference type="EMBL" id="KAK3374126.1"/>
    </source>
</evidence>
<dbReference type="PANTHER" id="PTHR14187">
    <property type="entry name" value="ALPHA KINASE/ELONGATION FACTOR 2 KINASE"/>
    <property type="match status" value="1"/>
</dbReference>
<dbReference type="GO" id="GO:0140662">
    <property type="term" value="F:ATP-dependent protein folding chaperone"/>
    <property type="evidence" value="ECO:0007669"/>
    <property type="project" value="InterPro"/>
</dbReference>
<dbReference type="InterPro" id="IPR013126">
    <property type="entry name" value="Hsp_70_fam"/>
</dbReference>
<evidence type="ECO:0000313" key="4">
    <source>
        <dbReference type="Proteomes" id="UP001287356"/>
    </source>
</evidence>
<comment type="caution">
    <text evidence="3">The sequence shown here is derived from an EMBL/GenBank/DDBJ whole genome shotgun (WGS) entry which is preliminary data.</text>
</comment>
<dbReference type="CDD" id="cd10170">
    <property type="entry name" value="ASKHA_NBD_HSP70"/>
    <property type="match status" value="1"/>
</dbReference>
<dbReference type="Gene3D" id="3.90.640.10">
    <property type="entry name" value="Actin, Chain A, domain 4"/>
    <property type="match status" value="1"/>
</dbReference>
<dbReference type="InterPro" id="IPR043129">
    <property type="entry name" value="ATPase_NBD"/>
</dbReference>
<dbReference type="SUPFAM" id="SSF53067">
    <property type="entry name" value="Actin-like ATPase domain"/>
    <property type="match status" value="2"/>
</dbReference>
<dbReference type="EMBL" id="JAULSN010000004">
    <property type="protein sequence ID" value="KAK3374126.1"/>
    <property type="molecule type" value="Genomic_DNA"/>
</dbReference>
<reference evidence="3" key="2">
    <citation type="submission" date="2023-06" db="EMBL/GenBank/DDBJ databases">
        <authorList>
            <consortium name="Lawrence Berkeley National Laboratory"/>
            <person name="Haridas S."/>
            <person name="Hensen N."/>
            <person name="Bonometti L."/>
            <person name="Westerberg I."/>
            <person name="Brannstrom I.O."/>
            <person name="Guillou S."/>
            <person name="Cros-Aarteil S."/>
            <person name="Calhoun S."/>
            <person name="Kuo A."/>
            <person name="Mondo S."/>
            <person name="Pangilinan J."/>
            <person name="Riley R."/>
            <person name="Labutti K."/>
            <person name="Andreopoulos B."/>
            <person name="Lipzen A."/>
            <person name="Chen C."/>
            <person name="Yanf M."/>
            <person name="Daum C."/>
            <person name="Ng V."/>
            <person name="Clum A."/>
            <person name="Steindorff A."/>
            <person name="Ohm R."/>
            <person name="Martin F."/>
            <person name="Silar P."/>
            <person name="Natvig D."/>
            <person name="Lalanne C."/>
            <person name="Gautier V."/>
            <person name="Ament-Velasquez S.L."/>
            <person name="Kruys A."/>
            <person name="Hutchinson M.I."/>
            <person name="Powell A.J."/>
            <person name="Barry K."/>
            <person name="Miller A.N."/>
            <person name="Grigoriev I.V."/>
            <person name="Debuchy R."/>
            <person name="Gladieux P."/>
            <person name="Thoren M.H."/>
            <person name="Johannesson H."/>
        </authorList>
    </citation>
    <scope>NUCLEOTIDE SEQUENCE</scope>
    <source>
        <strain evidence="3">CBS 958.72</strain>
    </source>
</reference>
<name>A0AAE0N808_9PEZI</name>
<keyword evidence="1" id="KW-0547">Nucleotide-binding</keyword>
<dbReference type="PANTHER" id="PTHR14187:SF81">
    <property type="entry name" value="HSP70 FAMILY PROTEIN (AFU_ORTHOLOGUE AFUA_4G14040)"/>
    <property type="match status" value="1"/>
</dbReference>
<gene>
    <name evidence="3" type="ORF">B0T24DRAFT_577000</name>
</gene>
<keyword evidence="4" id="KW-1185">Reference proteome</keyword>
<dbReference type="PRINTS" id="PR00301">
    <property type="entry name" value="HEATSHOCK70"/>
</dbReference>